<sequence length="50" mass="5516">MLLLIEGILVTENVTFMGNPTVNTLTLHTITIRFIFQICPVLEAGSITEP</sequence>
<name>A0A5Q4YY41_9GAMM</name>
<evidence type="ECO:0000313" key="1">
    <source>
        <dbReference type="EMBL" id="VVV04526.1"/>
    </source>
</evidence>
<reference evidence="1" key="1">
    <citation type="submission" date="2019-09" db="EMBL/GenBank/DDBJ databases">
        <authorList>
            <person name="Hjerde E."/>
        </authorList>
    </citation>
    <scope>NUCLEOTIDE SEQUENCE</scope>
    <source>
        <strain evidence="1">06/09/160</strain>
    </source>
</reference>
<protein>
    <submittedName>
        <fullName evidence="1">Uncharacterized protein</fullName>
    </submittedName>
</protein>
<organism evidence="1">
    <name type="scientific">Aliivibrio wodanis</name>
    <dbReference type="NCBI Taxonomy" id="80852"/>
    <lineage>
        <taxon>Bacteria</taxon>
        <taxon>Pseudomonadati</taxon>
        <taxon>Pseudomonadota</taxon>
        <taxon>Gammaproteobacteria</taxon>
        <taxon>Vibrionales</taxon>
        <taxon>Vibrionaceae</taxon>
        <taxon>Aliivibrio</taxon>
    </lineage>
</organism>
<proteinExistence type="predicted"/>
<accession>A0A5Q4YY41</accession>
<dbReference type="EMBL" id="LR721750">
    <property type="protein sequence ID" value="VVV04526.1"/>
    <property type="molecule type" value="Genomic_DNA"/>
</dbReference>
<gene>
    <name evidence="1" type="ORF">AW0309160_01922</name>
</gene>
<dbReference type="AlphaFoldDB" id="A0A5Q4YY41"/>